<evidence type="ECO:0000313" key="3">
    <source>
        <dbReference type="Proteomes" id="UP000823634"/>
    </source>
</evidence>
<reference evidence="2" key="1">
    <citation type="submission" date="2020-10" db="EMBL/GenBank/DDBJ databases">
        <authorList>
            <person name="Gilroy R."/>
        </authorList>
    </citation>
    <scope>NUCLEOTIDE SEQUENCE</scope>
    <source>
        <strain evidence="2">17113</strain>
    </source>
</reference>
<feature type="domain" description="DUF7226" evidence="1">
    <location>
        <begin position="42"/>
        <end position="148"/>
    </location>
</feature>
<sequence length="151" mass="17651">MAERTEFPFPQADDFNKVVTILNVEDENKLNDKKSLCMLLGNVTERQVQYYISACQYLGLVSADKKYTDLGDEIRSLGEDQQFVQLARLVISKDIFGTVYFSEKSLGCKYSREDIIEIMHDHNLGFESDEMFKRRAQTVLKWVEWINDKFD</sequence>
<dbReference type="AlphaFoldDB" id="A0A9D9DFU0"/>
<reference evidence="2" key="2">
    <citation type="journal article" date="2021" name="PeerJ">
        <title>Extensive microbial diversity within the chicken gut microbiome revealed by metagenomics and culture.</title>
        <authorList>
            <person name="Gilroy R."/>
            <person name="Ravi A."/>
            <person name="Getino M."/>
            <person name="Pursley I."/>
            <person name="Horton D.L."/>
            <person name="Alikhan N.F."/>
            <person name="Baker D."/>
            <person name="Gharbi K."/>
            <person name="Hall N."/>
            <person name="Watson M."/>
            <person name="Adriaenssens E.M."/>
            <person name="Foster-Nyarko E."/>
            <person name="Jarju S."/>
            <person name="Secka A."/>
            <person name="Antonio M."/>
            <person name="Oren A."/>
            <person name="Chaudhuri R.R."/>
            <person name="La Ragione R."/>
            <person name="Hildebrand F."/>
            <person name="Pallen M.J."/>
        </authorList>
    </citation>
    <scope>NUCLEOTIDE SEQUENCE</scope>
    <source>
        <strain evidence="2">17113</strain>
    </source>
</reference>
<organism evidence="2 3">
    <name type="scientific">Candidatus Alloenteromonas pullistercoris</name>
    <dbReference type="NCBI Taxonomy" id="2840785"/>
    <lineage>
        <taxon>Bacteria</taxon>
        <taxon>Bacillati</taxon>
        <taxon>Bacillota</taxon>
        <taxon>Bacillota incertae sedis</taxon>
        <taxon>Candidatus Alloenteromonas</taxon>
    </lineage>
</organism>
<comment type="caution">
    <text evidence="2">The sequence shown here is derived from an EMBL/GenBank/DDBJ whole genome shotgun (WGS) entry which is preliminary data.</text>
</comment>
<name>A0A9D9DFU0_9FIRM</name>
<evidence type="ECO:0000259" key="1">
    <source>
        <dbReference type="Pfam" id="PF23871"/>
    </source>
</evidence>
<gene>
    <name evidence="2" type="ORF">IAC61_02370</name>
</gene>
<dbReference type="Proteomes" id="UP000823634">
    <property type="component" value="Unassembled WGS sequence"/>
</dbReference>
<evidence type="ECO:0000313" key="2">
    <source>
        <dbReference type="EMBL" id="MBO8426150.1"/>
    </source>
</evidence>
<protein>
    <recommendedName>
        <fullName evidence="1">DUF7226 domain-containing protein</fullName>
    </recommendedName>
</protein>
<dbReference type="InterPro" id="IPR055650">
    <property type="entry name" value="DUF7226"/>
</dbReference>
<proteinExistence type="predicted"/>
<dbReference type="Pfam" id="PF23871">
    <property type="entry name" value="DUF7226"/>
    <property type="match status" value="1"/>
</dbReference>
<dbReference type="EMBL" id="JADINA010000019">
    <property type="protein sequence ID" value="MBO8426150.1"/>
    <property type="molecule type" value="Genomic_DNA"/>
</dbReference>
<accession>A0A9D9DFU0</accession>